<accession>A0AAV6UDF1</accession>
<feature type="domain" description="Tr-type G" evidence="9">
    <location>
        <begin position="18"/>
        <end position="223"/>
    </location>
</feature>
<dbReference type="InterPro" id="IPR027417">
    <property type="entry name" value="P-loop_NTPase"/>
</dbReference>
<keyword evidence="6" id="KW-0648">Protein biosynthesis</keyword>
<dbReference type="NCBIfam" id="NF003077">
    <property type="entry name" value="PRK04000.1"/>
    <property type="match status" value="1"/>
</dbReference>
<reference evidence="10 11" key="1">
    <citation type="journal article" date="2022" name="Nat. Ecol. Evol.">
        <title>A masculinizing supergene underlies an exaggerated male reproductive morph in a spider.</title>
        <authorList>
            <person name="Hendrickx F."/>
            <person name="De Corte Z."/>
            <person name="Sonet G."/>
            <person name="Van Belleghem S.M."/>
            <person name="Kostlbacher S."/>
            <person name="Vangestel C."/>
        </authorList>
    </citation>
    <scope>NUCLEOTIDE SEQUENCE [LARGE SCALE GENOMIC DNA]</scope>
    <source>
        <strain evidence="10">W744_W776</strain>
    </source>
</reference>
<dbReference type="GO" id="GO:0005829">
    <property type="term" value="C:cytosol"/>
    <property type="evidence" value="ECO:0007669"/>
    <property type="project" value="TreeGrafter"/>
</dbReference>
<dbReference type="Proteomes" id="UP000827092">
    <property type="component" value="Unassembled WGS sequence"/>
</dbReference>
<dbReference type="EMBL" id="JAFNEN010000482">
    <property type="protein sequence ID" value="KAG8182076.1"/>
    <property type="molecule type" value="Genomic_DNA"/>
</dbReference>
<dbReference type="GO" id="GO:0000049">
    <property type="term" value="F:tRNA binding"/>
    <property type="evidence" value="ECO:0007669"/>
    <property type="project" value="InterPro"/>
</dbReference>
<dbReference type="InterPro" id="IPR050543">
    <property type="entry name" value="eIF2G"/>
</dbReference>
<dbReference type="CDD" id="cd03688">
    <property type="entry name" value="eIF2_gamma_II"/>
    <property type="match status" value="1"/>
</dbReference>
<evidence type="ECO:0000256" key="5">
    <source>
        <dbReference type="ARBA" id="ARBA00022801"/>
    </source>
</evidence>
<dbReference type="GO" id="GO:0003743">
    <property type="term" value="F:translation initiation factor activity"/>
    <property type="evidence" value="ECO:0007669"/>
    <property type="project" value="UniProtKB-KW"/>
</dbReference>
<dbReference type="FunFam" id="2.40.30.10:FF:000075">
    <property type="entry name" value="Translation initiation factor 2 subunit gamma"/>
    <property type="match status" value="1"/>
</dbReference>
<evidence type="ECO:0000313" key="11">
    <source>
        <dbReference type="Proteomes" id="UP000827092"/>
    </source>
</evidence>
<sequence length="437" mass="46272">MSSEEDLSADAPGVMSRQATLNVGCVGHVAHGKSTVVRALSGVRTVRFRRELERNITIKLGYANAKIFKCDLCPPPQCFTSGPSSSPSSVRCVGGCGGEARLVRHVSFVDCPGHEVLMATMLGGAAVMDAALLLVAADEPCPQPQTREHLAALEAAGPKHLIVLQNKVDLVEEKRARRHHLEIADFVRGTAAEGAPVLPVSAQLALNMDAVCDHLARIPLPLRDSGAAPRLAVVRSFDVNRPGCAPDELRGGVAGGSLLRGVLRLGQEVELRPGLVRRDEGGRLVCSPLRTRVVSLFAEQNSLEVAVPGGLIGVGTLLDPTLSRADRLAGQVLGLGVPAPLCQLEVAFFLLRRLLGVAGKGARVKGLAKGETLMLNCGALATGARVLAVKSDMAKLQLSQPVCAEAGDKVALSRRIERHWRLVGWAQIKRGEQADEQ</sequence>
<proteinExistence type="inferred from homology"/>
<dbReference type="Pfam" id="PF00009">
    <property type="entry name" value="GTP_EFTU"/>
    <property type="match status" value="1"/>
</dbReference>
<dbReference type="InterPro" id="IPR044127">
    <property type="entry name" value="eIF2g_dom_2"/>
</dbReference>
<keyword evidence="11" id="KW-1185">Reference proteome</keyword>
<dbReference type="GO" id="GO:0005525">
    <property type="term" value="F:GTP binding"/>
    <property type="evidence" value="ECO:0007669"/>
    <property type="project" value="UniProtKB-KW"/>
</dbReference>
<name>A0AAV6UDF1_9ARAC</name>
<keyword evidence="5" id="KW-0378">Hydrolase</keyword>
<dbReference type="AlphaFoldDB" id="A0AAV6UDF1"/>
<evidence type="ECO:0000256" key="2">
    <source>
        <dbReference type="ARBA" id="ARBA00011986"/>
    </source>
</evidence>
<dbReference type="InterPro" id="IPR009000">
    <property type="entry name" value="Transl_B-barrel_sf"/>
</dbReference>
<dbReference type="Pfam" id="PF09173">
    <property type="entry name" value="eIF2_C"/>
    <property type="match status" value="1"/>
</dbReference>
<dbReference type="Gene3D" id="2.40.30.10">
    <property type="entry name" value="Translation factors"/>
    <property type="match status" value="2"/>
</dbReference>
<evidence type="ECO:0000313" key="10">
    <source>
        <dbReference type="EMBL" id="KAG8182076.1"/>
    </source>
</evidence>
<dbReference type="FunFam" id="3.40.50.300:FF:000065">
    <property type="entry name" value="Eukaryotic translation initiation factor 2 subunit gamma"/>
    <property type="match status" value="1"/>
</dbReference>
<dbReference type="EC" id="3.6.5.3" evidence="2"/>
<protein>
    <recommendedName>
        <fullName evidence="2">protein-synthesizing GTPase</fullName>
        <ecNumber evidence="2">3.6.5.3</ecNumber>
    </recommendedName>
</protein>
<gene>
    <name evidence="10" type="ORF">JTE90_008611</name>
</gene>
<evidence type="ECO:0000256" key="8">
    <source>
        <dbReference type="ARBA" id="ARBA00048107"/>
    </source>
</evidence>
<evidence type="ECO:0000256" key="3">
    <source>
        <dbReference type="ARBA" id="ARBA00022540"/>
    </source>
</evidence>
<dbReference type="CDD" id="cd15490">
    <property type="entry name" value="eIF2_gamma_III"/>
    <property type="match status" value="1"/>
</dbReference>
<dbReference type="FunFam" id="2.40.30.10:FF:000009">
    <property type="entry name" value="Eukaryotic translation initiation factor 2 subunit gamma"/>
    <property type="match status" value="1"/>
</dbReference>
<dbReference type="GO" id="GO:0003924">
    <property type="term" value="F:GTPase activity"/>
    <property type="evidence" value="ECO:0007669"/>
    <property type="project" value="InterPro"/>
</dbReference>
<dbReference type="PANTHER" id="PTHR42854">
    <property type="entry name" value="EUKARYOTIC TRANSLATION INITIATION FACTOR 2 SUBUNIT 3 FAMILY MEMBER"/>
    <property type="match status" value="1"/>
</dbReference>
<dbReference type="Gene3D" id="3.40.50.300">
    <property type="entry name" value="P-loop containing nucleotide triphosphate hydrolases"/>
    <property type="match status" value="1"/>
</dbReference>
<dbReference type="InterPro" id="IPR000795">
    <property type="entry name" value="T_Tr_GTP-bd_dom"/>
</dbReference>
<evidence type="ECO:0000259" key="9">
    <source>
        <dbReference type="PROSITE" id="PS51722"/>
    </source>
</evidence>
<evidence type="ECO:0000256" key="4">
    <source>
        <dbReference type="ARBA" id="ARBA00022741"/>
    </source>
</evidence>
<keyword evidence="7" id="KW-0342">GTP-binding</keyword>
<comment type="caution">
    <text evidence="10">The sequence shown here is derived from an EMBL/GenBank/DDBJ whole genome shotgun (WGS) entry which is preliminary data.</text>
</comment>
<evidence type="ECO:0000256" key="7">
    <source>
        <dbReference type="ARBA" id="ARBA00023134"/>
    </source>
</evidence>
<dbReference type="GO" id="GO:0001731">
    <property type="term" value="P:formation of translation preinitiation complex"/>
    <property type="evidence" value="ECO:0007669"/>
    <property type="project" value="TreeGrafter"/>
</dbReference>
<evidence type="ECO:0000256" key="1">
    <source>
        <dbReference type="ARBA" id="ARBA00007249"/>
    </source>
</evidence>
<dbReference type="PANTHER" id="PTHR42854:SF3">
    <property type="entry name" value="EUKARYOTIC TRANSLATION INITIATION FACTOR 2 SUBUNIT 3-RELATED"/>
    <property type="match status" value="1"/>
</dbReference>
<dbReference type="CDD" id="cd01888">
    <property type="entry name" value="eIF2_gamma"/>
    <property type="match status" value="1"/>
</dbReference>
<dbReference type="InterPro" id="IPR015256">
    <property type="entry name" value="eIF2g_C"/>
</dbReference>
<comment type="catalytic activity">
    <reaction evidence="8">
        <text>GTP + H2O = GDP + phosphate + H(+)</text>
        <dbReference type="Rhea" id="RHEA:19669"/>
        <dbReference type="ChEBI" id="CHEBI:15377"/>
        <dbReference type="ChEBI" id="CHEBI:15378"/>
        <dbReference type="ChEBI" id="CHEBI:37565"/>
        <dbReference type="ChEBI" id="CHEBI:43474"/>
        <dbReference type="ChEBI" id="CHEBI:58189"/>
        <dbReference type="EC" id="3.6.5.3"/>
    </reaction>
</comment>
<dbReference type="Pfam" id="PF03144">
    <property type="entry name" value="GTP_EFTU_D2"/>
    <property type="match status" value="1"/>
</dbReference>
<dbReference type="PROSITE" id="PS51722">
    <property type="entry name" value="G_TR_2"/>
    <property type="match status" value="1"/>
</dbReference>
<dbReference type="PRINTS" id="PR00315">
    <property type="entry name" value="ELONGATNFCT"/>
</dbReference>
<dbReference type="SUPFAM" id="SSF50447">
    <property type="entry name" value="Translation proteins"/>
    <property type="match status" value="1"/>
</dbReference>
<organism evidence="10 11">
    <name type="scientific">Oedothorax gibbosus</name>
    <dbReference type="NCBI Taxonomy" id="931172"/>
    <lineage>
        <taxon>Eukaryota</taxon>
        <taxon>Metazoa</taxon>
        <taxon>Ecdysozoa</taxon>
        <taxon>Arthropoda</taxon>
        <taxon>Chelicerata</taxon>
        <taxon>Arachnida</taxon>
        <taxon>Araneae</taxon>
        <taxon>Araneomorphae</taxon>
        <taxon>Entelegynae</taxon>
        <taxon>Araneoidea</taxon>
        <taxon>Linyphiidae</taxon>
        <taxon>Erigoninae</taxon>
        <taxon>Oedothorax</taxon>
    </lineage>
</organism>
<comment type="similarity">
    <text evidence="1">Belongs to the TRAFAC class translation factor GTPase superfamily. Classic translation factor GTPase family. EF-Tu/EF-1A subfamily.</text>
</comment>
<dbReference type="SUPFAM" id="SSF50465">
    <property type="entry name" value="EF-Tu/eEF-1alpha/eIF2-gamma C-terminal domain"/>
    <property type="match status" value="1"/>
</dbReference>
<keyword evidence="4" id="KW-0547">Nucleotide-binding</keyword>
<dbReference type="SUPFAM" id="SSF52540">
    <property type="entry name" value="P-loop containing nucleoside triphosphate hydrolases"/>
    <property type="match status" value="1"/>
</dbReference>
<dbReference type="GO" id="GO:0005850">
    <property type="term" value="C:eukaryotic translation initiation factor 2 complex"/>
    <property type="evidence" value="ECO:0007669"/>
    <property type="project" value="TreeGrafter"/>
</dbReference>
<keyword evidence="3" id="KW-0396">Initiation factor</keyword>
<dbReference type="InterPro" id="IPR009001">
    <property type="entry name" value="Transl_elong_EF1A/Init_IF2_C"/>
</dbReference>
<dbReference type="InterPro" id="IPR004161">
    <property type="entry name" value="EFTu-like_2"/>
</dbReference>
<evidence type="ECO:0000256" key="6">
    <source>
        <dbReference type="ARBA" id="ARBA00022917"/>
    </source>
</evidence>
<dbReference type="InterPro" id="IPR044128">
    <property type="entry name" value="eIF2g_GTP-bd"/>
</dbReference>